<evidence type="ECO:0000313" key="2">
    <source>
        <dbReference type="EMBL" id="MFF3574864.1"/>
    </source>
</evidence>
<feature type="compositionally biased region" description="Low complexity" evidence="1">
    <location>
        <begin position="12"/>
        <end position="23"/>
    </location>
</feature>
<proteinExistence type="predicted"/>
<comment type="caution">
    <text evidence="2">The sequence shown here is derived from an EMBL/GenBank/DDBJ whole genome shotgun (WGS) entry which is preliminary data.</text>
</comment>
<reference evidence="2 3" key="1">
    <citation type="submission" date="2024-10" db="EMBL/GenBank/DDBJ databases">
        <title>The Natural Products Discovery Center: Release of the First 8490 Sequenced Strains for Exploring Actinobacteria Biosynthetic Diversity.</title>
        <authorList>
            <person name="Kalkreuter E."/>
            <person name="Kautsar S.A."/>
            <person name="Yang D."/>
            <person name="Bader C.D."/>
            <person name="Teijaro C.N."/>
            <person name="Fluegel L."/>
            <person name="Davis C.M."/>
            <person name="Simpson J.R."/>
            <person name="Lauterbach L."/>
            <person name="Steele A.D."/>
            <person name="Gui C."/>
            <person name="Meng S."/>
            <person name="Li G."/>
            <person name="Viehrig K."/>
            <person name="Ye F."/>
            <person name="Su P."/>
            <person name="Kiefer A.F."/>
            <person name="Nichols A."/>
            <person name="Cepeda A.J."/>
            <person name="Yan W."/>
            <person name="Fan B."/>
            <person name="Jiang Y."/>
            <person name="Adhikari A."/>
            <person name="Zheng C.-J."/>
            <person name="Schuster L."/>
            <person name="Cowan T.M."/>
            <person name="Smanski M.J."/>
            <person name="Chevrette M.G."/>
            <person name="De Carvalho L.P.S."/>
            <person name="Shen B."/>
        </authorList>
    </citation>
    <scope>NUCLEOTIDE SEQUENCE [LARGE SCALE GENOMIC DNA]</scope>
    <source>
        <strain evidence="2 3">NPDC002593</strain>
    </source>
</reference>
<feature type="region of interest" description="Disordered" evidence="1">
    <location>
        <begin position="1"/>
        <end position="23"/>
    </location>
</feature>
<dbReference type="RefSeq" id="WP_387406980.1">
    <property type="nucleotide sequence ID" value="NZ_JBIAQY010000032.1"/>
</dbReference>
<evidence type="ECO:0000256" key="1">
    <source>
        <dbReference type="SAM" id="MobiDB-lite"/>
    </source>
</evidence>
<keyword evidence="3" id="KW-1185">Reference proteome</keyword>
<dbReference type="EMBL" id="JBIAQY010000032">
    <property type="protein sequence ID" value="MFF3574864.1"/>
    <property type="molecule type" value="Genomic_DNA"/>
</dbReference>
<dbReference type="Proteomes" id="UP001601992">
    <property type="component" value="Unassembled WGS sequence"/>
</dbReference>
<sequence length="226" mass="24333">MVDSESGQRQSVGGVPDAAGAPGNYSNSAITMLHSAEARPGTKDEQVLAAKISRAMASGPLHITEDATVVEMDRQGNTVVLRQGANDWVCLPGDENEIGNVPMCADPMGLQWMLDMMAGKPAPTNTAPGIIYMLCGATQHSNTDPSDRTSPPIPIGPHWMILWPYDATRDGLPNTVRDAGAWVMFDGTPYAYLHICGNPWDGNEYVRGQVPIWTMKYGNPNEPAPK</sequence>
<accession>A0ABW6SI23</accession>
<name>A0ABW6SI23_9NOCA</name>
<feature type="compositionally biased region" description="Polar residues" evidence="1">
    <location>
        <begin position="1"/>
        <end position="11"/>
    </location>
</feature>
<organism evidence="2 3">
    <name type="scientific">Nocardia jiangxiensis</name>
    <dbReference type="NCBI Taxonomy" id="282685"/>
    <lineage>
        <taxon>Bacteria</taxon>
        <taxon>Bacillati</taxon>
        <taxon>Actinomycetota</taxon>
        <taxon>Actinomycetes</taxon>
        <taxon>Mycobacteriales</taxon>
        <taxon>Nocardiaceae</taxon>
        <taxon>Nocardia</taxon>
    </lineage>
</organism>
<gene>
    <name evidence="2" type="ORF">ACFYXQ_44680</name>
</gene>
<evidence type="ECO:0000313" key="3">
    <source>
        <dbReference type="Proteomes" id="UP001601992"/>
    </source>
</evidence>
<protein>
    <submittedName>
        <fullName evidence="2">Uncharacterized protein</fullName>
    </submittedName>
</protein>